<proteinExistence type="inferred from homology"/>
<dbReference type="PANTHER" id="PTHR30151:SF0">
    <property type="entry name" value="ABC TRANSPORTER PERMEASE PROTEIN MJ0413-RELATED"/>
    <property type="match status" value="1"/>
</dbReference>
<dbReference type="GO" id="GO:0005886">
    <property type="term" value="C:plasma membrane"/>
    <property type="evidence" value="ECO:0007669"/>
    <property type="project" value="UniProtKB-SubCell"/>
</dbReference>
<keyword evidence="5 7" id="KW-1133">Transmembrane helix</keyword>
<evidence type="ECO:0000256" key="6">
    <source>
        <dbReference type="ARBA" id="ARBA00023136"/>
    </source>
</evidence>
<evidence type="ECO:0000256" key="5">
    <source>
        <dbReference type="ARBA" id="ARBA00022989"/>
    </source>
</evidence>
<dbReference type="CDD" id="cd06261">
    <property type="entry name" value="TM_PBP2"/>
    <property type="match status" value="1"/>
</dbReference>
<dbReference type="PANTHER" id="PTHR30151">
    <property type="entry name" value="ALKANE SULFONATE ABC TRANSPORTER-RELATED, MEMBRANE SUBUNIT"/>
    <property type="match status" value="1"/>
</dbReference>
<keyword evidence="4 7" id="KW-0812">Transmembrane</keyword>
<evidence type="ECO:0000256" key="4">
    <source>
        <dbReference type="ARBA" id="ARBA00022692"/>
    </source>
</evidence>
<feature type="transmembrane region" description="Helical" evidence="7">
    <location>
        <begin position="204"/>
        <end position="223"/>
    </location>
</feature>
<comment type="caution">
    <text evidence="9">The sequence shown here is derived from an EMBL/GenBank/DDBJ whole genome shotgun (WGS) entry which is preliminary data.</text>
</comment>
<keyword evidence="3" id="KW-1003">Cell membrane</keyword>
<dbReference type="Gene3D" id="1.10.3720.10">
    <property type="entry name" value="MetI-like"/>
    <property type="match status" value="1"/>
</dbReference>
<evidence type="ECO:0000256" key="2">
    <source>
        <dbReference type="ARBA" id="ARBA00022448"/>
    </source>
</evidence>
<keyword evidence="2 7" id="KW-0813">Transport</keyword>
<dbReference type="Pfam" id="PF00528">
    <property type="entry name" value="BPD_transp_1"/>
    <property type="match status" value="1"/>
</dbReference>
<reference evidence="9 10" key="1">
    <citation type="submission" date="2019-07" db="EMBL/GenBank/DDBJ databases">
        <title>R&amp;d 2014.</title>
        <authorList>
            <person name="Klenk H.-P."/>
        </authorList>
    </citation>
    <scope>NUCLEOTIDE SEQUENCE [LARGE SCALE GENOMIC DNA]</scope>
    <source>
        <strain evidence="9 10">DSM 43194</strain>
    </source>
</reference>
<accession>A0A660CGM0</accession>
<evidence type="ECO:0000256" key="7">
    <source>
        <dbReference type="RuleBase" id="RU363032"/>
    </source>
</evidence>
<dbReference type="PROSITE" id="PS50928">
    <property type="entry name" value="ABC_TM1"/>
    <property type="match status" value="1"/>
</dbReference>
<protein>
    <submittedName>
        <fullName evidence="9">ABC-type nitrate/sulfonate/bicarbonate transport system permease component</fullName>
    </submittedName>
</protein>
<dbReference type="InterPro" id="IPR035906">
    <property type="entry name" value="MetI-like_sf"/>
</dbReference>
<dbReference type="EMBL" id="VLJV01000001">
    <property type="protein sequence ID" value="TWH21017.1"/>
    <property type="molecule type" value="Genomic_DNA"/>
</dbReference>
<evidence type="ECO:0000256" key="1">
    <source>
        <dbReference type="ARBA" id="ARBA00004651"/>
    </source>
</evidence>
<feature type="transmembrane region" description="Helical" evidence="7">
    <location>
        <begin position="235"/>
        <end position="259"/>
    </location>
</feature>
<feature type="transmembrane region" description="Helical" evidence="7">
    <location>
        <begin position="114"/>
        <end position="137"/>
    </location>
</feature>
<feature type="transmembrane region" description="Helical" evidence="7">
    <location>
        <begin position="81"/>
        <end position="102"/>
    </location>
</feature>
<feature type="transmembrane region" description="Helical" evidence="7">
    <location>
        <begin position="20"/>
        <end position="39"/>
    </location>
</feature>
<feature type="domain" description="ABC transmembrane type-1" evidence="8">
    <location>
        <begin position="77"/>
        <end position="256"/>
    </location>
</feature>
<organism evidence="9 10">
    <name type="scientific">Prauserella rugosa</name>
    <dbReference type="NCBI Taxonomy" id="43354"/>
    <lineage>
        <taxon>Bacteria</taxon>
        <taxon>Bacillati</taxon>
        <taxon>Actinomycetota</taxon>
        <taxon>Actinomycetes</taxon>
        <taxon>Pseudonocardiales</taxon>
        <taxon>Pseudonocardiaceae</taxon>
        <taxon>Prauserella</taxon>
    </lineage>
</organism>
<comment type="similarity">
    <text evidence="7">Belongs to the binding-protein-dependent transport system permease family.</text>
</comment>
<feature type="transmembrane region" description="Helical" evidence="7">
    <location>
        <begin position="143"/>
        <end position="162"/>
    </location>
</feature>
<dbReference type="InterPro" id="IPR000515">
    <property type="entry name" value="MetI-like"/>
</dbReference>
<dbReference type="Proteomes" id="UP000317303">
    <property type="component" value="Unassembled WGS sequence"/>
</dbReference>
<keyword evidence="10" id="KW-1185">Reference proteome</keyword>
<dbReference type="SUPFAM" id="SSF161098">
    <property type="entry name" value="MetI-like"/>
    <property type="match status" value="1"/>
</dbReference>
<keyword evidence="6 7" id="KW-0472">Membrane</keyword>
<evidence type="ECO:0000259" key="8">
    <source>
        <dbReference type="PROSITE" id="PS50928"/>
    </source>
</evidence>
<name>A0A660CGM0_9PSEU</name>
<comment type="subcellular location">
    <subcellularLocation>
        <location evidence="1 7">Cell membrane</location>
        <topology evidence="1 7">Multi-pass membrane protein</topology>
    </subcellularLocation>
</comment>
<evidence type="ECO:0000313" key="9">
    <source>
        <dbReference type="EMBL" id="TWH21017.1"/>
    </source>
</evidence>
<dbReference type="GO" id="GO:0055085">
    <property type="term" value="P:transmembrane transport"/>
    <property type="evidence" value="ECO:0007669"/>
    <property type="project" value="InterPro"/>
</dbReference>
<dbReference type="OrthoDB" id="3173654at2"/>
<gene>
    <name evidence="9" type="ORF">JD82_02868</name>
</gene>
<evidence type="ECO:0000256" key="3">
    <source>
        <dbReference type="ARBA" id="ARBA00022475"/>
    </source>
</evidence>
<dbReference type="AlphaFoldDB" id="A0A660CGM0"/>
<evidence type="ECO:0000313" key="10">
    <source>
        <dbReference type="Proteomes" id="UP000317303"/>
    </source>
</evidence>
<sequence length="274" mass="29227">MATTTPTRSNRARALLGSTAMTWSVFVVALVTWELVAGAADSFYFPRMTEILGAAVDLLLSGPASHLFLGDAVFDAILPSLLLALGSWALASVVGVVIGTALGRSPWAMDYFGALISFFRSIPPVTLMPVFIVLFGAGPDMRIAAIVFSTLWPIVINTVDGVRSVDSVKVDTARSLGTPRRYWIGMIVLPAAMPKIFAGLRLSLSIAILLMVVAEIVSSSGIGKELAASQLNSEYAVMWAWVLMLGAIGYLLNTLLLAIERLVLGWQPGRGDDV</sequence>